<dbReference type="EMBL" id="AAGWQQ010000063">
    <property type="protein sequence ID" value="EBS7984176.1"/>
    <property type="molecule type" value="Genomic_DNA"/>
</dbReference>
<organism evidence="2">
    <name type="scientific">Salmonella enterica</name>
    <name type="common">Salmonella choleraesuis</name>
    <dbReference type="NCBI Taxonomy" id="28901"/>
    <lineage>
        <taxon>Bacteria</taxon>
        <taxon>Pseudomonadati</taxon>
        <taxon>Pseudomonadota</taxon>
        <taxon>Gammaproteobacteria</taxon>
        <taxon>Enterobacterales</taxon>
        <taxon>Enterobacteriaceae</taxon>
        <taxon>Salmonella</taxon>
    </lineage>
</organism>
<dbReference type="AlphaFoldDB" id="A0A5U0HEY4"/>
<proteinExistence type="predicted"/>
<evidence type="ECO:0000256" key="1">
    <source>
        <dbReference type="SAM" id="Phobius"/>
    </source>
</evidence>
<protein>
    <submittedName>
        <fullName evidence="2">Uncharacterized protein</fullName>
    </submittedName>
</protein>
<comment type="caution">
    <text evidence="2">The sequence shown here is derived from an EMBL/GenBank/DDBJ whole genome shotgun (WGS) entry which is preliminary data.</text>
</comment>
<reference evidence="2" key="1">
    <citation type="submission" date="2018-07" db="EMBL/GenBank/DDBJ databases">
        <authorList>
            <consortium name="PulseNet: The National Subtyping Network for Foodborne Disease Surveillance"/>
            <person name="Tarr C.L."/>
            <person name="Trees E."/>
            <person name="Katz L.S."/>
            <person name="Carleton-Romer H.A."/>
            <person name="Stroika S."/>
            <person name="Kucerova Z."/>
            <person name="Roache K.F."/>
            <person name="Sabol A.L."/>
            <person name="Besser J."/>
            <person name="Gerner-Smidt P."/>
        </authorList>
    </citation>
    <scope>NUCLEOTIDE SEQUENCE</scope>
    <source>
        <strain evidence="2">PNUSAS009482</strain>
        <strain evidence="3">PNUSAS015592</strain>
    </source>
</reference>
<name>A0A5U0HEY4_SALER</name>
<feature type="transmembrane region" description="Helical" evidence="1">
    <location>
        <begin position="16"/>
        <end position="34"/>
    </location>
</feature>
<sequence length="119" mass="13928">MNFLSKFLGGLKGCDYFRHFFFGAVISFIFFYIAIHSANRLELGQIIFFIINTILYPYARFLYLQITGFILGENIFILNAIVMLIAKVMTMFLCWIFAILIAPLGLAYLFFLNWKTEHQ</sequence>
<dbReference type="EMBL" id="AAGIGS010000031">
    <property type="protein sequence ID" value="EBO3624814.1"/>
    <property type="molecule type" value="Genomic_DNA"/>
</dbReference>
<accession>A0A5U0HEY4</accession>
<keyword evidence="1" id="KW-0472">Membrane</keyword>
<feature type="transmembrane region" description="Helical" evidence="1">
    <location>
        <begin position="65"/>
        <end position="85"/>
    </location>
</feature>
<gene>
    <name evidence="2" type="ORF">B6N72_25090</name>
    <name evidence="3" type="ORF">CEJ09_20455</name>
</gene>
<evidence type="ECO:0000313" key="3">
    <source>
        <dbReference type="EMBL" id="EBS7984176.1"/>
    </source>
</evidence>
<keyword evidence="1" id="KW-0812">Transmembrane</keyword>
<keyword evidence="1" id="KW-1133">Transmembrane helix</keyword>
<evidence type="ECO:0000313" key="2">
    <source>
        <dbReference type="EMBL" id="EBO3624814.1"/>
    </source>
</evidence>
<feature type="transmembrane region" description="Helical" evidence="1">
    <location>
        <begin position="92"/>
        <end position="111"/>
    </location>
</feature>
<feature type="transmembrane region" description="Helical" evidence="1">
    <location>
        <begin position="41"/>
        <end position="59"/>
    </location>
</feature>